<dbReference type="PANTHER" id="PTHR19879:SF9">
    <property type="entry name" value="TRANSCRIPTION INITIATION FACTOR TFIID SUBUNIT 5"/>
    <property type="match status" value="1"/>
</dbReference>
<dbReference type="Gene3D" id="2.130.10.10">
    <property type="entry name" value="YVTN repeat-like/Quinoprotein amine dehydrogenase"/>
    <property type="match status" value="3"/>
</dbReference>
<comment type="caution">
    <text evidence="4">The sequence shown here is derived from an EMBL/GenBank/DDBJ whole genome shotgun (WGS) entry which is preliminary data.</text>
</comment>
<dbReference type="RefSeq" id="WP_344873951.1">
    <property type="nucleotide sequence ID" value="NZ_BAAAZP010000018.1"/>
</dbReference>
<keyword evidence="3" id="KW-1133">Transmembrane helix</keyword>
<evidence type="ECO:0008006" key="6">
    <source>
        <dbReference type="Google" id="ProtNLM"/>
    </source>
</evidence>
<reference evidence="5" key="1">
    <citation type="journal article" date="2019" name="Int. J. Syst. Evol. Microbiol.">
        <title>The Global Catalogue of Microorganisms (GCM) 10K type strain sequencing project: providing services to taxonomists for standard genome sequencing and annotation.</title>
        <authorList>
            <consortium name="The Broad Institute Genomics Platform"/>
            <consortium name="The Broad Institute Genome Sequencing Center for Infectious Disease"/>
            <person name="Wu L."/>
            <person name="Ma J."/>
        </authorList>
    </citation>
    <scope>NUCLEOTIDE SEQUENCE [LARGE SCALE GENOMIC DNA]</scope>
    <source>
        <strain evidence="5">JCM 16904</strain>
    </source>
</reference>
<name>A0ABP7B905_9ACTN</name>
<feature type="transmembrane region" description="Helical" evidence="3">
    <location>
        <begin position="40"/>
        <end position="60"/>
    </location>
</feature>
<accession>A0ABP7B905</accession>
<dbReference type="InterPro" id="IPR001680">
    <property type="entry name" value="WD40_rpt"/>
</dbReference>
<dbReference type="PANTHER" id="PTHR19879">
    <property type="entry name" value="TRANSCRIPTION INITIATION FACTOR TFIID"/>
    <property type="match status" value="1"/>
</dbReference>
<evidence type="ECO:0000256" key="1">
    <source>
        <dbReference type="PROSITE-ProRule" id="PRU00221"/>
    </source>
</evidence>
<keyword evidence="3" id="KW-0812">Transmembrane</keyword>
<dbReference type="PROSITE" id="PS50294">
    <property type="entry name" value="WD_REPEATS_REGION"/>
    <property type="match status" value="2"/>
</dbReference>
<evidence type="ECO:0000313" key="4">
    <source>
        <dbReference type="EMBL" id="GAA3651363.1"/>
    </source>
</evidence>
<feature type="repeat" description="WD" evidence="1">
    <location>
        <begin position="327"/>
        <end position="361"/>
    </location>
</feature>
<feature type="compositionally biased region" description="Pro residues" evidence="2">
    <location>
        <begin position="76"/>
        <end position="86"/>
    </location>
</feature>
<protein>
    <recommendedName>
        <fullName evidence="6">WD domain-containing protein, G-beta repeat-containing protein</fullName>
    </recommendedName>
</protein>
<evidence type="ECO:0000313" key="5">
    <source>
        <dbReference type="Proteomes" id="UP001500902"/>
    </source>
</evidence>
<feature type="transmembrane region" description="Helical" evidence="3">
    <location>
        <begin position="105"/>
        <end position="124"/>
    </location>
</feature>
<keyword evidence="1" id="KW-0853">WD repeat</keyword>
<dbReference type="SMART" id="SM00320">
    <property type="entry name" value="WD40"/>
    <property type="match status" value="5"/>
</dbReference>
<proteinExistence type="predicted"/>
<evidence type="ECO:0000256" key="3">
    <source>
        <dbReference type="SAM" id="Phobius"/>
    </source>
</evidence>
<dbReference type="Pfam" id="PF00400">
    <property type="entry name" value="WD40"/>
    <property type="match status" value="3"/>
</dbReference>
<dbReference type="Proteomes" id="UP001500902">
    <property type="component" value="Unassembled WGS sequence"/>
</dbReference>
<gene>
    <name evidence="4" type="ORF">GCM10022224_012820</name>
</gene>
<feature type="repeat" description="WD" evidence="1">
    <location>
        <begin position="278"/>
        <end position="319"/>
    </location>
</feature>
<feature type="region of interest" description="Disordered" evidence="2">
    <location>
        <begin position="63"/>
        <end position="99"/>
    </location>
</feature>
<dbReference type="PROSITE" id="PS50082">
    <property type="entry name" value="WD_REPEATS_2"/>
    <property type="match status" value="2"/>
</dbReference>
<organism evidence="4 5">
    <name type="scientific">Nonomuraea antimicrobica</name>
    <dbReference type="NCBI Taxonomy" id="561173"/>
    <lineage>
        <taxon>Bacteria</taxon>
        <taxon>Bacillati</taxon>
        <taxon>Actinomycetota</taxon>
        <taxon>Actinomycetes</taxon>
        <taxon>Streptosporangiales</taxon>
        <taxon>Streptosporangiaceae</taxon>
        <taxon>Nonomuraea</taxon>
    </lineage>
</organism>
<dbReference type="EMBL" id="BAAAZP010000018">
    <property type="protein sequence ID" value="GAA3651363.1"/>
    <property type="molecule type" value="Genomic_DNA"/>
</dbReference>
<dbReference type="SUPFAM" id="SSF50998">
    <property type="entry name" value="Quinoprotein alcohol dehydrogenase-like"/>
    <property type="match status" value="1"/>
</dbReference>
<dbReference type="InterPro" id="IPR015943">
    <property type="entry name" value="WD40/YVTN_repeat-like_dom_sf"/>
</dbReference>
<evidence type="ECO:0000256" key="2">
    <source>
        <dbReference type="SAM" id="MobiDB-lite"/>
    </source>
</evidence>
<sequence>MNKGGSRWRTLVAGAGLAALAVLVFAVLRALDPAEQVNIADLAAVLLASVATVALVITWANGTPQQEQEQEREGRPPPPVAAPPDPLLVAADPTTAPPPGRRRHMAVVVALVLVAGAGVYWFTWNDPPAIVRVAEFRTAATQTAIDPGGTFLLTVGSSDVTTWSLPGRKAVPPVLKREYTTDFLALSPDGKTLALDGYPADEEGESYSVDLWGTAVRQPVGGPLLTASLDDEDAVIHFESADAGAISPDGRTLAVGSSSGVLSFWDLMTDSRIGDPIVVHEDDGIEAIAFSPDGRTLATGGFHDVIILWDVASRSRIGDPLQDSTMVNSVSFSADGKLLATGNLDGVGRLWDVATRERVGSPLADAYSVRFHPTDAKILATAGRHGKPQAWRLWNTKTWKSVSHPIPGAGSSLSFTSDGTTLAIGGDQYATVWSIPGIPDELAP</sequence>
<dbReference type="InterPro" id="IPR011047">
    <property type="entry name" value="Quinoprotein_ADH-like_sf"/>
</dbReference>
<keyword evidence="3" id="KW-0472">Membrane</keyword>
<keyword evidence="5" id="KW-1185">Reference proteome</keyword>